<protein>
    <submittedName>
        <fullName evidence="1">Uncharacterized protein</fullName>
    </submittedName>
</protein>
<evidence type="ECO:0000313" key="2">
    <source>
        <dbReference type="Proteomes" id="UP000499080"/>
    </source>
</evidence>
<feature type="non-terminal residue" evidence="1">
    <location>
        <position position="1"/>
    </location>
</feature>
<dbReference type="Proteomes" id="UP000499080">
    <property type="component" value="Unassembled WGS sequence"/>
</dbReference>
<reference evidence="1 2" key="1">
    <citation type="journal article" date="2019" name="Sci. Rep.">
        <title>Orb-weaving spider Araneus ventricosus genome elucidates the spidroin gene catalogue.</title>
        <authorList>
            <person name="Kono N."/>
            <person name="Nakamura H."/>
            <person name="Ohtoshi R."/>
            <person name="Moran D.A.P."/>
            <person name="Shinohara A."/>
            <person name="Yoshida Y."/>
            <person name="Fujiwara M."/>
            <person name="Mori M."/>
            <person name="Tomita M."/>
            <person name="Arakawa K."/>
        </authorList>
    </citation>
    <scope>NUCLEOTIDE SEQUENCE [LARGE SCALE GENOMIC DNA]</scope>
</reference>
<organism evidence="1 2">
    <name type="scientific">Araneus ventricosus</name>
    <name type="common">Orbweaver spider</name>
    <name type="synonym">Epeira ventricosa</name>
    <dbReference type="NCBI Taxonomy" id="182803"/>
    <lineage>
        <taxon>Eukaryota</taxon>
        <taxon>Metazoa</taxon>
        <taxon>Ecdysozoa</taxon>
        <taxon>Arthropoda</taxon>
        <taxon>Chelicerata</taxon>
        <taxon>Arachnida</taxon>
        <taxon>Araneae</taxon>
        <taxon>Araneomorphae</taxon>
        <taxon>Entelegynae</taxon>
        <taxon>Araneoidea</taxon>
        <taxon>Araneidae</taxon>
        <taxon>Araneus</taxon>
    </lineage>
</organism>
<dbReference type="EMBL" id="BGPR01053996">
    <property type="protein sequence ID" value="GBO30782.1"/>
    <property type="molecule type" value="Genomic_DNA"/>
</dbReference>
<comment type="caution">
    <text evidence="1">The sequence shown here is derived from an EMBL/GenBank/DDBJ whole genome shotgun (WGS) entry which is preliminary data.</text>
</comment>
<accession>A0A4Y2W1D8</accession>
<name>A0A4Y2W1D8_ARAVE</name>
<gene>
    <name evidence="1" type="ORF">AVEN_256280_1</name>
</gene>
<keyword evidence="2" id="KW-1185">Reference proteome</keyword>
<evidence type="ECO:0000313" key="1">
    <source>
        <dbReference type="EMBL" id="GBO30782.1"/>
    </source>
</evidence>
<proteinExistence type="predicted"/>
<dbReference type="AlphaFoldDB" id="A0A4Y2W1D8"/>
<sequence>YAGDTLPECFELTLSLSELKWKISQPRDETIYTSFVTRHSTKKSVEKWFWSKKTTLSTCIFGKIMSEIAGLSMKFLHLK</sequence>